<proteinExistence type="predicted"/>
<accession>A0A974DAZ2</accession>
<protein>
    <submittedName>
        <fullName evidence="2">Uncharacterized protein</fullName>
    </submittedName>
</protein>
<sequence length="144" mass="17091">MPVEKLSCFLTSGKMGKTVQFKEIHSPNVREYQKISVNRFRLNHCRLKRQLEKFLTPADLYLNNLKSPKENKRTYTGNRNVRQIKDSKKKCRGDQRETDKGPRALLKEEDHNRKAMESELKKKNDSIVDFKKLLKEATERELRQ</sequence>
<evidence type="ECO:0000256" key="1">
    <source>
        <dbReference type="SAM" id="MobiDB-lite"/>
    </source>
</evidence>
<gene>
    <name evidence="2" type="ORF">XELAEV_18021251mg</name>
</gene>
<reference evidence="3" key="1">
    <citation type="journal article" date="2016" name="Nature">
        <title>Genome evolution in the allotetraploid frog Xenopus laevis.</title>
        <authorList>
            <person name="Session A.M."/>
            <person name="Uno Y."/>
            <person name="Kwon T."/>
            <person name="Chapman J.A."/>
            <person name="Toyoda A."/>
            <person name="Takahashi S."/>
            <person name="Fukui A."/>
            <person name="Hikosaka A."/>
            <person name="Suzuki A."/>
            <person name="Kondo M."/>
            <person name="van Heeringen S.J."/>
            <person name="Quigley I."/>
            <person name="Heinz S."/>
            <person name="Ogino H."/>
            <person name="Ochi H."/>
            <person name="Hellsten U."/>
            <person name="Lyons J.B."/>
            <person name="Simakov O."/>
            <person name="Putnam N."/>
            <person name="Stites J."/>
            <person name="Kuroki Y."/>
            <person name="Tanaka T."/>
            <person name="Michiue T."/>
            <person name="Watanabe M."/>
            <person name="Bogdanovic O."/>
            <person name="Lister R."/>
            <person name="Georgiou G."/>
            <person name="Paranjpe S.S."/>
            <person name="van Kruijsbergen I."/>
            <person name="Shu S."/>
            <person name="Carlson J."/>
            <person name="Kinoshita T."/>
            <person name="Ohta Y."/>
            <person name="Mawaribuchi S."/>
            <person name="Jenkins J."/>
            <person name="Grimwood J."/>
            <person name="Schmutz J."/>
            <person name="Mitros T."/>
            <person name="Mozaffari S.V."/>
            <person name="Suzuki Y."/>
            <person name="Haramoto Y."/>
            <person name="Yamamoto T.S."/>
            <person name="Takagi C."/>
            <person name="Heald R."/>
            <person name="Miller K."/>
            <person name="Haudenschild C."/>
            <person name="Kitzman J."/>
            <person name="Nakayama T."/>
            <person name="Izutsu Y."/>
            <person name="Robert J."/>
            <person name="Fortriede J."/>
            <person name="Burns K."/>
            <person name="Lotay V."/>
            <person name="Karimi K."/>
            <person name="Yasuoka Y."/>
            <person name="Dichmann D.S."/>
            <person name="Flajnik M.F."/>
            <person name="Houston D.W."/>
            <person name="Shendure J."/>
            <person name="DuPasquier L."/>
            <person name="Vize P.D."/>
            <person name="Zorn A.M."/>
            <person name="Ito M."/>
            <person name="Marcotte E.M."/>
            <person name="Wallingford J.B."/>
            <person name="Ito Y."/>
            <person name="Asashima M."/>
            <person name="Ueno N."/>
            <person name="Matsuda Y."/>
            <person name="Veenstra G.J."/>
            <person name="Fujiyama A."/>
            <person name="Harland R.M."/>
            <person name="Taira M."/>
            <person name="Rokhsar D.S."/>
        </authorList>
    </citation>
    <scope>NUCLEOTIDE SEQUENCE [LARGE SCALE GENOMIC DNA]</scope>
    <source>
        <strain evidence="3">J</strain>
    </source>
</reference>
<dbReference type="AlphaFoldDB" id="A0A974DAZ2"/>
<dbReference type="EMBL" id="CM004471">
    <property type="protein sequence ID" value="OCT87555.1"/>
    <property type="molecule type" value="Genomic_DNA"/>
</dbReference>
<organism evidence="2 3">
    <name type="scientific">Xenopus laevis</name>
    <name type="common">African clawed frog</name>
    <dbReference type="NCBI Taxonomy" id="8355"/>
    <lineage>
        <taxon>Eukaryota</taxon>
        <taxon>Metazoa</taxon>
        <taxon>Chordata</taxon>
        <taxon>Craniata</taxon>
        <taxon>Vertebrata</taxon>
        <taxon>Euteleostomi</taxon>
        <taxon>Amphibia</taxon>
        <taxon>Batrachia</taxon>
        <taxon>Anura</taxon>
        <taxon>Pipoidea</taxon>
        <taxon>Pipidae</taxon>
        <taxon>Xenopodinae</taxon>
        <taxon>Xenopus</taxon>
        <taxon>Xenopus</taxon>
    </lineage>
</organism>
<evidence type="ECO:0000313" key="2">
    <source>
        <dbReference type="EMBL" id="OCT87555.1"/>
    </source>
</evidence>
<evidence type="ECO:0000313" key="3">
    <source>
        <dbReference type="Proteomes" id="UP000694892"/>
    </source>
</evidence>
<dbReference type="Proteomes" id="UP000694892">
    <property type="component" value="Chromosome 3S"/>
</dbReference>
<feature type="compositionally biased region" description="Basic and acidic residues" evidence="1">
    <location>
        <begin position="92"/>
        <end position="120"/>
    </location>
</feature>
<name>A0A974DAZ2_XENLA</name>
<feature type="region of interest" description="Disordered" evidence="1">
    <location>
        <begin position="69"/>
        <end position="120"/>
    </location>
</feature>